<dbReference type="Proteomes" id="UP000678895">
    <property type="component" value="Unassembled WGS sequence"/>
</dbReference>
<reference evidence="2" key="1">
    <citation type="submission" date="2021-03" db="EMBL/GenBank/DDBJ databases">
        <title>Antimicrobial resistance genes in bacteria isolated from Japanese honey, and their potential for conferring macrolide and lincosamide resistance in the American foulbrood pathogen Paenibacillus larvae.</title>
        <authorList>
            <person name="Okamoto M."/>
            <person name="Kumagai M."/>
            <person name="Kanamori H."/>
            <person name="Takamatsu D."/>
        </authorList>
    </citation>
    <scope>NUCLEOTIDE SEQUENCE</scope>
    <source>
        <strain evidence="2">J41TS4</strain>
    </source>
</reference>
<evidence type="ECO:0000313" key="2">
    <source>
        <dbReference type="EMBL" id="GIO43460.1"/>
    </source>
</evidence>
<keyword evidence="3" id="KW-1185">Reference proteome</keyword>
<proteinExistence type="predicted"/>
<evidence type="ECO:0000256" key="1">
    <source>
        <dbReference type="SAM" id="MobiDB-lite"/>
    </source>
</evidence>
<name>A0A919Y713_9BACL</name>
<protein>
    <submittedName>
        <fullName evidence="2">Uncharacterized protein</fullName>
    </submittedName>
</protein>
<sequence length="64" mass="6913">MVIAKRVLHKADGKEPVKGKPAERQGRKVSDPGSFSGWLDCLVDMNNHLLGGGYVGEVCPDEYG</sequence>
<dbReference type="AlphaFoldDB" id="A0A919Y713"/>
<organism evidence="2 3">
    <name type="scientific">Paenibacillus apis</name>
    <dbReference type="NCBI Taxonomy" id="1792174"/>
    <lineage>
        <taxon>Bacteria</taxon>
        <taxon>Bacillati</taxon>
        <taxon>Bacillota</taxon>
        <taxon>Bacilli</taxon>
        <taxon>Bacillales</taxon>
        <taxon>Paenibacillaceae</taxon>
        <taxon>Paenibacillus</taxon>
    </lineage>
</organism>
<evidence type="ECO:0000313" key="3">
    <source>
        <dbReference type="Proteomes" id="UP000678895"/>
    </source>
</evidence>
<dbReference type="EMBL" id="BORS01000011">
    <property type="protein sequence ID" value="GIO43460.1"/>
    <property type="molecule type" value="Genomic_DNA"/>
</dbReference>
<comment type="caution">
    <text evidence="2">The sequence shown here is derived from an EMBL/GenBank/DDBJ whole genome shotgun (WGS) entry which is preliminary data.</text>
</comment>
<feature type="region of interest" description="Disordered" evidence="1">
    <location>
        <begin position="12"/>
        <end position="32"/>
    </location>
</feature>
<accession>A0A919Y713</accession>
<feature type="compositionally biased region" description="Basic and acidic residues" evidence="1">
    <location>
        <begin position="12"/>
        <end position="30"/>
    </location>
</feature>
<gene>
    <name evidence="2" type="ORF">J41TS4_32180</name>
</gene>